<comment type="similarity">
    <text evidence="2">Belongs to the MscS (TC 1.A.23) family.</text>
</comment>
<dbReference type="Gene3D" id="2.30.30.60">
    <property type="match status" value="1"/>
</dbReference>
<dbReference type="PANTHER" id="PTHR30460:SF0">
    <property type="entry name" value="MODERATE CONDUCTANCE MECHANOSENSITIVE CHANNEL YBIO"/>
    <property type="match status" value="1"/>
</dbReference>
<evidence type="ECO:0000259" key="10">
    <source>
        <dbReference type="Pfam" id="PF21082"/>
    </source>
</evidence>
<reference evidence="12 13" key="1">
    <citation type="submission" date="2018-09" db="EMBL/GenBank/DDBJ databases">
        <title>Bacillus saliacetes sp. nov., isolated from Thai shrimp paste (Ka-pi).</title>
        <authorList>
            <person name="Daroonpunt R."/>
            <person name="Tanasupawat S."/>
            <person name="Yiamsombut S."/>
        </authorList>
    </citation>
    <scope>NUCLEOTIDE SEQUENCE [LARGE SCALE GENOMIC DNA]</scope>
    <source>
        <strain evidence="12 13">SKP7-4</strain>
    </source>
</reference>
<dbReference type="InterPro" id="IPR045276">
    <property type="entry name" value="YbiO_bact"/>
</dbReference>
<dbReference type="GO" id="GO:0008381">
    <property type="term" value="F:mechanosensitive monoatomic ion channel activity"/>
    <property type="evidence" value="ECO:0007669"/>
    <property type="project" value="InterPro"/>
</dbReference>
<evidence type="ECO:0000256" key="7">
    <source>
        <dbReference type="ARBA" id="ARBA00059688"/>
    </source>
</evidence>
<dbReference type="Proteomes" id="UP000265801">
    <property type="component" value="Unassembled WGS sequence"/>
</dbReference>
<dbReference type="Pfam" id="PF00924">
    <property type="entry name" value="MS_channel_2nd"/>
    <property type="match status" value="1"/>
</dbReference>
<proteinExistence type="inferred from homology"/>
<dbReference type="InterPro" id="IPR049142">
    <property type="entry name" value="MS_channel_1st"/>
</dbReference>
<comment type="function">
    <text evidence="7">May play a role in resistance to osmotic downshock.</text>
</comment>
<organism evidence="12 13">
    <name type="scientific">Bacillus salacetis</name>
    <dbReference type="NCBI Taxonomy" id="2315464"/>
    <lineage>
        <taxon>Bacteria</taxon>
        <taxon>Bacillati</taxon>
        <taxon>Bacillota</taxon>
        <taxon>Bacilli</taxon>
        <taxon>Bacillales</taxon>
        <taxon>Bacillaceae</taxon>
        <taxon>Bacillus</taxon>
    </lineage>
</organism>
<feature type="transmembrane region" description="Helical" evidence="8">
    <location>
        <begin position="90"/>
        <end position="111"/>
    </location>
</feature>
<dbReference type="InterPro" id="IPR049278">
    <property type="entry name" value="MS_channel_C"/>
</dbReference>
<evidence type="ECO:0000256" key="5">
    <source>
        <dbReference type="ARBA" id="ARBA00022989"/>
    </source>
</evidence>
<gene>
    <name evidence="12" type="ORF">D3H55_14905</name>
</gene>
<feature type="domain" description="Mechanosensitive ion channel MscS" evidence="9">
    <location>
        <begin position="135"/>
        <end position="199"/>
    </location>
</feature>
<accession>A0A3A1QU89</accession>
<dbReference type="InterPro" id="IPR006685">
    <property type="entry name" value="MscS_channel_2nd"/>
</dbReference>
<dbReference type="InterPro" id="IPR010920">
    <property type="entry name" value="LSM_dom_sf"/>
</dbReference>
<feature type="transmembrane region" description="Helical" evidence="8">
    <location>
        <begin position="117"/>
        <end position="137"/>
    </location>
</feature>
<dbReference type="InterPro" id="IPR011066">
    <property type="entry name" value="MscS_channel_C_sf"/>
</dbReference>
<comment type="subcellular location">
    <subcellularLocation>
        <location evidence="1">Cell membrane</location>
        <topology evidence="1">Multi-pass membrane protein</topology>
    </subcellularLocation>
</comment>
<dbReference type="GO" id="GO:0005886">
    <property type="term" value="C:plasma membrane"/>
    <property type="evidence" value="ECO:0007669"/>
    <property type="project" value="UniProtKB-SubCell"/>
</dbReference>
<sequence length="316" mass="35248">MSQTTEGTGKEQLDETLKDTKDATEAFWDKLISDDLWINIGVVAVKIALILILTALFIKIGKLAIQNIFKVRSRSPFKISQRREATLSKLLENVLTYVVYFVAIIMILSALSVNITGLLAGAGIVGLAVGFGAQNLVRDVITGFFIIFEDQFSVGDFIRVGSLEGNVEEIGLRTTKIKNWTGELHIIPNGNIAEVTNFSIHNSIAVVDVSIAYEENIEEAERVISELLQTMPQKYEDLVTPPDLLGVQTLGASDVVMRIVAECAPMQHWAMARNIRKDVKLVLDKHGIEIPFPRMVMYNRQEEENIENNMKQLDSE</sequence>
<evidence type="ECO:0000259" key="11">
    <source>
        <dbReference type="Pfam" id="PF21088"/>
    </source>
</evidence>
<dbReference type="SUPFAM" id="SSF82861">
    <property type="entry name" value="Mechanosensitive channel protein MscS (YggB), transmembrane region"/>
    <property type="match status" value="1"/>
</dbReference>
<dbReference type="InterPro" id="IPR023408">
    <property type="entry name" value="MscS_beta-dom_sf"/>
</dbReference>
<evidence type="ECO:0000256" key="2">
    <source>
        <dbReference type="ARBA" id="ARBA00008017"/>
    </source>
</evidence>
<dbReference type="RefSeq" id="WP_119548062.1">
    <property type="nucleotide sequence ID" value="NZ_QXIR01000021.1"/>
</dbReference>
<evidence type="ECO:0000313" key="13">
    <source>
        <dbReference type="Proteomes" id="UP000265801"/>
    </source>
</evidence>
<evidence type="ECO:0000256" key="8">
    <source>
        <dbReference type="SAM" id="Phobius"/>
    </source>
</evidence>
<name>A0A3A1QU89_9BACI</name>
<feature type="domain" description="Mechanosensitive ion channel transmembrane helices 2/3" evidence="11">
    <location>
        <begin position="93"/>
        <end position="134"/>
    </location>
</feature>
<dbReference type="EMBL" id="QXIR01000021">
    <property type="protein sequence ID" value="RIW31584.1"/>
    <property type="molecule type" value="Genomic_DNA"/>
</dbReference>
<evidence type="ECO:0000256" key="1">
    <source>
        <dbReference type="ARBA" id="ARBA00004651"/>
    </source>
</evidence>
<dbReference type="SUPFAM" id="SSF82689">
    <property type="entry name" value="Mechanosensitive channel protein MscS (YggB), C-terminal domain"/>
    <property type="match status" value="1"/>
</dbReference>
<dbReference type="FunFam" id="2.30.30.60:FF:000001">
    <property type="entry name" value="MscS Mechanosensitive ion channel"/>
    <property type="match status" value="1"/>
</dbReference>
<dbReference type="Gene3D" id="3.30.70.100">
    <property type="match status" value="1"/>
</dbReference>
<dbReference type="PANTHER" id="PTHR30460">
    <property type="entry name" value="MODERATE CONDUCTANCE MECHANOSENSITIVE CHANNEL YBIO"/>
    <property type="match status" value="1"/>
</dbReference>
<dbReference type="FunFam" id="1.10.287.1260:FF:000005">
    <property type="entry name" value="Mechanosensitive ion channel family protein"/>
    <property type="match status" value="1"/>
</dbReference>
<dbReference type="InterPro" id="IPR011014">
    <property type="entry name" value="MscS_channel_TM-2"/>
</dbReference>
<protein>
    <submittedName>
        <fullName evidence="12">Mechanosensitive ion channel family protein</fullName>
    </submittedName>
</protein>
<dbReference type="Gene3D" id="1.10.287.1260">
    <property type="match status" value="1"/>
</dbReference>
<keyword evidence="4 8" id="KW-0812">Transmembrane</keyword>
<dbReference type="AlphaFoldDB" id="A0A3A1QU89"/>
<dbReference type="SUPFAM" id="SSF50182">
    <property type="entry name" value="Sm-like ribonucleoproteins"/>
    <property type="match status" value="1"/>
</dbReference>
<evidence type="ECO:0000256" key="6">
    <source>
        <dbReference type="ARBA" id="ARBA00023136"/>
    </source>
</evidence>
<evidence type="ECO:0000259" key="9">
    <source>
        <dbReference type="Pfam" id="PF00924"/>
    </source>
</evidence>
<evidence type="ECO:0000256" key="4">
    <source>
        <dbReference type="ARBA" id="ARBA00022692"/>
    </source>
</evidence>
<keyword evidence="5 8" id="KW-1133">Transmembrane helix</keyword>
<comment type="caution">
    <text evidence="12">The sequence shown here is derived from an EMBL/GenBank/DDBJ whole genome shotgun (WGS) entry which is preliminary data.</text>
</comment>
<dbReference type="Pfam" id="PF21088">
    <property type="entry name" value="MS_channel_1st"/>
    <property type="match status" value="1"/>
</dbReference>
<dbReference type="OrthoDB" id="9809206at2"/>
<keyword evidence="6 8" id="KW-0472">Membrane</keyword>
<evidence type="ECO:0000313" key="12">
    <source>
        <dbReference type="EMBL" id="RIW31584.1"/>
    </source>
</evidence>
<feature type="transmembrane region" description="Helical" evidence="8">
    <location>
        <begin position="36"/>
        <end position="58"/>
    </location>
</feature>
<dbReference type="Pfam" id="PF21082">
    <property type="entry name" value="MS_channel_3rd"/>
    <property type="match status" value="1"/>
</dbReference>
<keyword evidence="3" id="KW-1003">Cell membrane</keyword>
<keyword evidence="13" id="KW-1185">Reference proteome</keyword>
<feature type="domain" description="Mechanosensitive ion channel MscS C-terminal" evidence="10">
    <location>
        <begin position="206"/>
        <end position="290"/>
    </location>
</feature>
<evidence type="ECO:0000256" key="3">
    <source>
        <dbReference type="ARBA" id="ARBA00022475"/>
    </source>
</evidence>